<sequence length="150" mass="16049">MNNLALSEQTPVGTVVYKLEGYDPEGGNVSFGLIGSDNFIADPISGDVQVIKELDREAYTSGTDALESPPLASTMRQAVRGPDLAKSNSHRAKNGRKKSHFETVSNDADRIPMTVGQGITNPYDDALAMEGFAKDAHVHAEANKWKAGGM</sequence>
<dbReference type="InterPro" id="IPR002126">
    <property type="entry name" value="Cadherin-like_dom"/>
</dbReference>
<feature type="region of interest" description="Disordered" evidence="2">
    <location>
        <begin position="80"/>
        <end position="109"/>
    </location>
</feature>
<dbReference type="PROSITE" id="PS50268">
    <property type="entry name" value="CADHERIN_2"/>
    <property type="match status" value="1"/>
</dbReference>
<name>A0A182S9A9_9DIPT</name>
<feature type="domain" description="Cadherin" evidence="3">
    <location>
        <begin position="6"/>
        <end position="101"/>
    </location>
</feature>
<dbReference type="InterPro" id="IPR015919">
    <property type="entry name" value="Cadherin-like_sf"/>
</dbReference>
<dbReference type="GO" id="GO:0005509">
    <property type="term" value="F:calcium ion binding"/>
    <property type="evidence" value="ECO:0007669"/>
    <property type="project" value="UniProtKB-UniRule"/>
</dbReference>
<evidence type="ECO:0000313" key="5">
    <source>
        <dbReference type="Proteomes" id="UP000075901"/>
    </source>
</evidence>
<keyword evidence="1" id="KW-0106">Calcium</keyword>
<dbReference type="AlphaFoldDB" id="A0A182S9A9"/>
<organism evidence="4 5">
    <name type="scientific">Anopheles maculatus</name>
    <dbReference type="NCBI Taxonomy" id="74869"/>
    <lineage>
        <taxon>Eukaryota</taxon>
        <taxon>Metazoa</taxon>
        <taxon>Ecdysozoa</taxon>
        <taxon>Arthropoda</taxon>
        <taxon>Hexapoda</taxon>
        <taxon>Insecta</taxon>
        <taxon>Pterygota</taxon>
        <taxon>Neoptera</taxon>
        <taxon>Endopterygota</taxon>
        <taxon>Diptera</taxon>
        <taxon>Nematocera</taxon>
        <taxon>Culicoidea</taxon>
        <taxon>Culicidae</taxon>
        <taxon>Anophelinae</taxon>
        <taxon>Anopheles</taxon>
        <taxon>Anopheles maculatus group</taxon>
    </lineage>
</organism>
<dbReference type="SUPFAM" id="SSF49313">
    <property type="entry name" value="Cadherin-like"/>
    <property type="match status" value="1"/>
</dbReference>
<evidence type="ECO:0000313" key="4">
    <source>
        <dbReference type="EnsemblMetazoa" id="AMAM002252-PA"/>
    </source>
</evidence>
<feature type="compositionally biased region" description="Basic residues" evidence="2">
    <location>
        <begin position="88"/>
        <end position="99"/>
    </location>
</feature>
<reference evidence="5" key="1">
    <citation type="submission" date="2013-09" db="EMBL/GenBank/DDBJ databases">
        <title>The Genome Sequence of Anopheles maculatus species B.</title>
        <authorList>
            <consortium name="The Broad Institute Genomics Platform"/>
            <person name="Neafsey D.E."/>
            <person name="Besansky N."/>
            <person name="Howell P."/>
            <person name="Walton C."/>
            <person name="Young S.K."/>
            <person name="Zeng Q."/>
            <person name="Gargeya S."/>
            <person name="Fitzgerald M."/>
            <person name="Haas B."/>
            <person name="Abouelleil A."/>
            <person name="Allen A.W."/>
            <person name="Alvarado L."/>
            <person name="Arachchi H.M."/>
            <person name="Berlin A.M."/>
            <person name="Chapman S.B."/>
            <person name="Gainer-Dewar J."/>
            <person name="Goldberg J."/>
            <person name="Griggs A."/>
            <person name="Gujja S."/>
            <person name="Hansen M."/>
            <person name="Howarth C."/>
            <person name="Imamovic A."/>
            <person name="Ireland A."/>
            <person name="Larimer J."/>
            <person name="McCowan C."/>
            <person name="Murphy C."/>
            <person name="Pearson M."/>
            <person name="Poon T.W."/>
            <person name="Priest M."/>
            <person name="Roberts A."/>
            <person name="Saif S."/>
            <person name="Shea T."/>
            <person name="Sisk P."/>
            <person name="Sykes S."/>
            <person name="Wortman J."/>
            <person name="Nusbaum C."/>
            <person name="Birren B."/>
        </authorList>
    </citation>
    <scope>NUCLEOTIDE SEQUENCE [LARGE SCALE GENOMIC DNA]</scope>
    <source>
        <strain evidence="5">maculatus3</strain>
    </source>
</reference>
<dbReference type="VEuPathDB" id="VectorBase:AMAM002252"/>
<proteinExistence type="predicted"/>
<evidence type="ECO:0000256" key="2">
    <source>
        <dbReference type="SAM" id="MobiDB-lite"/>
    </source>
</evidence>
<dbReference type="Proteomes" id="UP000075901">
    <property type="component" value="Unassembled WGS sequence"/>
</dbReference>
<dbReference type="CDD" id="cd11304">
    <property type="entry name" value="Cadherin_repeat"/>
    <property type="match status" value="1"/>
</dbReference>
<dbReference type="Gene3D" id="2.60.40.60">
    <property type="entry name" value="Cadherins"/>
    <property type="match status" value="1"/>
</dbReference>
<keyword evidence="5" id="KW-1185">Reference proteome</keyword>
<accession>A0A182S9A9</accession>
<dbReference type="EnsemblMetazoa" id="AMAM002252-RA">
    <property type="protein sequence ID" value="AMAM002252-PA"/>
    <property type="gene ID" value="AMAM002252"/>
</dbReference>
<evidence type="ECO:0000259" key="3">
    <source>
        <dbReference type="PROSITE" id="PS50268"/>
    </source>
</evidence>
<protein>
    <recommendedName>
        <fullName evidence="3">Cadherin domain-containing protein</fullName>
    </recommendedName>
</protein>
<evidence type="ECO:0000256" key="1">
    <source>
        <dbReference type="PROSITE-ProRule" id="PRU00043"/>
    </source>
</evidence>
<dbReference type="GO" id="GO:0007156">
    <property type="term" value="P:homophilic cell adhesion via plasma membrane adhesion molecules"/>
    <property type="evidence" value="ECO:0007669"/>
    <property type="project" value="InterPro"/>
</dbReference>
<reference evidence="4" key="2">
    <citation type="submission" date="2020-05" db="UniProtKB">
        <authorList>
            <consortium name="EnsemblMetazoa"/>
        </authorList>
    </citation>
    <scope>IDENTIFICATION</scope>
    <source>
        <strain evidence="4">maculatus3</strain>
    </source>
</reference>
<dbReference type="GO" id="GO:0016020">
    <property type="term" value="C:membrane"/>
    <property type="evidence" value="ECO:0007669"/>
    <property type="project" value="InterPro"/>
</dbReference>